<dbReference type="Proteomes" id="UP001595816">
    <property type="component" value="Unassembled WGS sequence"/>
</dbReference>
<sequence>MANSSGGVYGRPRKPNGDDGDGATPPEGSRDGGRTSGRASVSGGRSGSSRGSYRSGSSRPGEGRGSGAGGSARPPAGGGGGTYGQPKRKVQPRWGRIALVLGGLGLVLALLIGGGVWLYGVNLNSKLQKTDPFSSIVGDRPLKTVDGAMNILLVGSDSRDPDTDMSQASSWRADTIVIVHVSADHQHAYLVSIPRDLYVYIPKTPGAQYGDTYAKINASFAWGGLPMAVQTVENYSGVRIDHVVSIDFGGLKEVVDALGGVDMKVDRTIKSIHKPFRTFEKGNRHFNGAEALDYVRQRKQFPDGDFARMRHQQALLKAMLDKATSAGVMANPGKLNAFLQTLTKAVTVDKDFALTDMVLQFRSMSSDKLTFLTSPNLGSAMRDGESVVVSDKTKALALYDAMAKDKLDAYVKANATSSPSAS</sequence>
<dbReference type="NCBIfam" id="TIGR00350">
    <property type="entry name" value="lytR_cpsA_psr"/>
    <property type="match status" value="1"/>
</dbReference>
<evidence type="ECO:0000256" key="3">
    <source>
        <dbReference type="SAM" id="Phobius"/>
    </source>
</evidence>
<keyword evidence="3" id="KW-0472">Membrane</keyword>
<feature type="region of interest" description="Disordered" evidence="2">
    <location>
        <begin position="1"/>
        <end position="89"/>
    </location>
</feature>
<dbReference type="RefSeq" id="WP_253758929.1">
    <property type="nucleotide sequence ID" value="NZ_JAMZDZ010000001.1"/>
</dbReference>
<keyword evidence="6" id="KW-1185">Reference proteome</keyword>
<keyword evidence="3" id="KW-0812">Transmembrane</keyword>
<evidence type="ECO:0000259" key="4">
    <source>
        <dbReference type="Pfam" id="PF03816"/>
    </source>
</evidence>
<dbReference type="PANTHER" id="PTHR33392:SF6">
    <property type="entry name" value="POLYISOPRENYL-TEICHOIC ACID--PEPTIDOGLYCAN TEICHOIC ACID TRANSFERASE TAGU"/>
    <property type="match status" value="1"/>
</dbReference>
<feature type="domain" description="Cell envelope-related transcriptional attenuator" evidence="4">
    <location>
        <begin position="172"/>
        <end position="324"/>
    </location>
</feature>
<reference evidence="6" key="1">
    <citation type="journal article" date="2019" name="Int. J. Syst. Evol. Microbiol.">
        <title>The Global Catalogue of Microorganisms (GCM) 10K type strain sequencing project: providing services to taxonomists for standard genome sequencing and annotation.</title>
        <authorList>
            <consortium name="The Broad Institute Genomics Platform"/>
            <consortium name="The Broad Institute Genome Sequencing Center for Infectious Disease"/>
            <person name="Wu L."/>
            <person name="Ma J."/>
        </authorList>
    </citation>
    <scope>NUCLEOTIDE SEQUENCE [LARGE SCALE GENOMIC DNA]</scope>
    <source>
        <strain evidence="6">CGMCC 4.7289</strain>
    </source>
</reference>
<proteinExistence type="inferred from homology"/>
<comment type="caution">
    <text evidence="5">The sequence shown here is derived from an EMBL/GenBank/DDBJ whole genome shotgun (WGS) entry which is preliminary data.</text>
</comment>
<feature type="compositionally biased region" description="Gly residues" evidence="2">
    <location>
        <begin position="63"/>
        <end position="83"/>
    </location>
</feature>
<dbReference type="EMBL" id="JBHSAY010000003">
    <property type="protein sequence ID" value="MFC4129192.1"/>
    <property type="molecule type" value="Genomic_DNA"/>
</dbReference>
<feature type="transmembrane region" description="Helical" evidence="3">
    <location>
        <begin position="97"/>
        <end position="120"/>
    </location>
</feature>
<dbReference type="Gene3D" id="3.40.630.190">
    <property type="entry name" value="LCP protein"/>
    <property type="match status" value="1"/>
</dbReference>
<comment type="similarity">
    <text evidence="1">Belongs to the LytR/CpsA/Psr (LCP) family.</text>
</comment>
<evidence type="ECO:0000256" key="2">
    <source>
        <dbReference type="SAM" id="MobiDB-lite"/>
    </source>
</evidence>
<dbReference type="PANTHER" id="PTHR33392">
    <property type="entry name" value="POLYISOPRENYL-TEICHOIC ACID--PEPTIDOGLYCAN TEICHOIC ACID TRANSFERASE TAGU"/>
    <property type="match status" value="1"/>
</dbReference>
<name>A0ABV8LFU9_9ACTN</name>
<evidence type="ECO:0000256" key="1">
    <source>
        <dbReference type="ARBA" id="ARBA00006068"/>
    </source>
</evidence>
<accession>A0ABV8LFU9</accession>
<dbReference type="InterPro" id="IPR050922">
    <property type="entry name" value="LytR/CpsA/Psr_CW_biosynth"/>
</dbReference>
<protein>
    <submittedName>
        <fullName evidence="5">LCP family protein</fullName>
    </submittedName>
</protein>
<keyword evidence="3" id="KW-1133">Transmembrane helix</keyword>
<dbReference type="Pfam" id="PF03816">
    <property type="entry name" value="LytR_cpsA_psr"/>
    <property type="match status" value="1"/>
</dbReference>
<evidence type="ECO:0000313" key="5">
    <source>
        <dbReference type="EMBL" id="MFC4129192.1"/>
    </source>
</evidence>
<dbReference type="InterPro" id="IPR004474">
    <property type="entry name" value="LytR_CpsA_psr"/>
</dbReference>
<feature type="compositionally biased region" description="Low complexity" evidence="2">
    <location>
        <begin position="36"/>
        <end position="60"/>
    </location>
</feature>
<organism evidence="5 6">
    <name type="scientific">Hamadaea flava</name>
    <dbReference type="NCBI Taxonomy" id="1742688"/>
    <lineage>
        <taxon>Bacteria</taxon>
        <taxon>Bacillati</taxon>
        <taxon>Actinomycetota</taxon>
        <taxon>Actinomycetes</taxon>
        <taxon>Micromonosporales</taxon>
        <taxon>Micromonosporaceae</taxon>
        <taxon>Hamadaea</taxon>
    </lineage>
</organism>
<evidence type="ECO:0000313" key="6">
    <source>
        <dbReference type="Proteomes" id="UP001595816"/>
    </source>
</evidence>
<gene>
    <name evidence="5" type="ORF">ACFOZ4_01035</name>
</gene>